<keyword evidence="1" id="KW-0378">Hydrolase</keyword>
<organism evidence="2 3">
    <name type="scientific">Nonomuraea salmonea</name>
    <dbReference type="NCBI Taxonomy" id="46181"/>
    <lineage>
        <taxon>Bacteria</taxon>
        <taxon>Bacillati</taxon>
        <taxon>Actinomycetota</taxon>
        <taxon>Actinomycetes</taxon>
        <taxon>Streptosporangiales</taxon>
        <taxon>Streptosporangiaceae</taxon>
        <taxon>Nonomuraea</taxon>
    </lineage>
</organism>
<dbReference type="InterPro" id="IPR013078">
    <property type="entry name" value="His_Pase_superF_clade-1"/>
</dbReference>
<evidence type="ECO:0000313" key="3">
    <source>
        <dbReference type="Proteomes" id="UP001589568"/>
    </source>
</evidence>
<dbReference type="Proteomes" id="UP001589568">
    <property type="component" value="Unassembled WGS sequence"/>
</dbReference>
<evidence type="ECO:0000313" key="2">
    <source>
        <dbReference type="EMBL" id="MFB9472374.1"/>
    </source>
</evidence>
<name>A0ABV5NRQ6_9ACTN</name>
<reference evidence="2 3" key="1">
    <citation type="submission" date="2024-09" db="EMBL/GenBank/DDBJ databases">
        <authorList>
            <person name="Sun Q."/>
            <person name="Mori K."/>
        </authorList>
    </citation>
    <scope>NUCLEOTIDE SEQUENCE [LARGE SCALE GENOMIC DNA]</scope>
    <source>
        <strain evidence="2 3">JCM 3324</strain>
    </source>
</reference>
<gene>
    <name evidence="2" type="ORF">ACFFR3_22930</name>
</gene>
<dbReference type="RefSeq" id="WP_379483814.1">
    <property type="nucleotide sequence ID" value="NZ_JBHMCF010000025.1"/>
</dbReference>
<evidence type="ECO:0000256" key="1">
    <source>
        <dbReference type="ARBA" id="ARBA00022801"/>
    </source>
</evidence>
<accession>A0ABV5NRQ6</accession>
<dbReference type="SUPFAM" id="SSF53254">
    <property type="entry name" value="Phosphoglycerate mutase-like"/>
    <property type="match status" value="1"/>
</dbReference>
<protein>
    <submittedName>
        <fullName evidence="2">Histidine phosphatase family protein</fullName>
    </submittedName>
</protein>
<dbReference type="Gene3D" id="3.40.50.1240">
    <property type="entry name" value="Phosphoglycerate mutase-like"/>
    <property type="match status" value="1"/>
</dbReference>
<keyword evidence="3" id="KW-1185">Reference proteome</keyword>
<dbReference type="InterPro" id="IPR029033">
    <property type="entry name" value="His_PPase_superfam"/>
</dbReference>
<proteinExistence type="predicted"/>
<comment type="caution">
    <text evidence="2">The sequence shown here is derived from an EMBL/GenBank/DDBJ whole genome shotgun (WGS) entry which is preliminary data.</text>
</comment>
<dbReference type="InterPro" id="IPR051695">
    <property type="entry name" value="Phosphoglycerate_Mutase"/>
</dbReference>
<dbReference type="Pfam" id="PF00300">
    <property type="entry name" value="His_Phos_1"/>
    <property type="match status" value="1"/>
</dbReference>
<dbReference type="EMBL" id="JBHMCF010000025">
    <property type="protein sequence ID" value="MFB9472374.1"/>
    <property type="molecule type" value="Genomic_DNA"/>
</dbReference>
<dbReference type="PANTHER" id="PTHR46517">
    <property type="entry name" value="FRUCTOSE-2,6-BISPHOSPHATASE TIGAR"/>
    <property type="match status" value="1"/>
</dbReference>
<sequence length="180" mass="20225">MAVTLIYETHSISTHNEAGIASGWLPGELSERGKTLAAELGERRRHDGLDVVFSSNLRRAVQTAQIAFEGSDIPLLQDPRLRECHYGELDGMPVSRLEGNRARHIDHPWPGGQSYQDVVELTKDFLIDLAENWDGKKALVIAHSANRWALQHLLTGVPLIDLVDRPFAWQPGWTYELPSR</sequence>
<dbReference type="PANTHER" id="PTHR46517:SF1">
    <property type="entry name" value="FRUCTOSE-2,6-BISPHOSPHATASE TIGAR"/>
    <property type="match status" value="1"/>
</dbReference>
<dbReference type="CDD" id="cd07067">
    <property type="entry name" value="HP_PGM_like"/>
    <property type="match status" value="1"/>
</dbReference>